<comment type="caution">
    <text evidence="2">The sequence shown here is derived from an EMBL/GenBank/DDBJ whole genome shotgun (WGS) entry which is preliminary data.</text>
</comment>
<feature type="region of interest" description="Disordered" evidence="1">
    <location>
        <begin position="403"/>
        <end position="480"/>
    </location>
</feature>
<gene>
    <name evidence="2" type="ORF">KC19_8G026200</name>
</gene>
<feature type="compositionally biased region" description="Polar residues" evidence="1">
    <location>
        <begin position="415"/>
        <end position="425"/>
    </location>
</feature>
<reference evidence="2" key="1">
    <citation type="submission" date="2020-06" db="EMBL/GenBank/DDBJ databases">
        <title>WGS assembly of Ceratodon purpureus strain R40.</title>
        <authorList>
            <person name="Carey S.B."/>
            <person name="Jenkins J."/>
            <person name="Shu S."/>
            <person name="Lovell J.T."/>
            <person name="Sreedasyam A."/>
            <person name="Maumus F."/>
            <person name="Tiley G.P."/>
            <person name="Fernandez-Pozo N."/>
            <person name="Barry K."/>
            <person name="Chen C."/>
            <person name="Wang M."/>
            <person name="Lipzen A."/>
            <person name="Daum C."/>
            <person name="Saski C.A."/>
            <person name="Payton A.C."/>
            <person name="Mcbreen J.C."/>
            <person name="Conrad R.E."/>
            <person name="Kollar L.M."/>
            <person name="Olsson S."/>
            <person name="Huttunen S."/>
            <person name="Landis J.B."/>
            <person name="Wickett N.J."/>
            <person name="Johnson M.G."/>
            <person name="Rensing S.A."/>
            <person name="Grimwood J."/>
            <person name="Schmutz J."/>
            <person name="Mcdaniel S.F."/>
        </authorList>
    </citation>
    <scope>NUCLEOTIDE SEQUENCE</scope>
    <source>
        <strain evidence="2">R40</strain>
    </source>
</reference>
<feature type="region of interest" description="Disordered" evidence="1">
    <location>
        <begin position="219"/>
        <end position="274"/>
    </location>
</feature>
<evidence type="ECO:0000256" key="1">
    <source>
        <dbReference type="SAM" id="MobiDB-lite"/>
    </source>
</evidence>
<protein>
    <submittedName>
        <fullName evidence="2">Uncharacterized protein</fullName>
    </submittedName>
</protein>
<accession>A0A8T0GYT0</accession>
<dbReference type="EMBL" id="CM026429">
    <property type="protein sequence ID" value="KAG0563379.1"/>
    <property type="molecule type" value="Genomic_DNA"/>
</dbReference>
<keyword evidence="3" id="KW-1185">Reference proteome</keyword>
<organism evidence="2 3">
    <name type="scientific">Ceratodon purpureus</name>
    <name type="common">Fire moss</name>
    <name type="synonym">Dicranum purpureum</name>
    <dbReference type="NCBI Taxonomy" id="3225"/>
    <lineage>
        <taxon>Eukaryota</taxon>
        <taxon>Viridiplantae</taxon>
        <taxon>Streptophyta</taxon>
        <taxon>Embryophyta</taxon>
        <taxon>Bryophyta</taxon>
        <taxon>Bryophytina</taxon>
        <taxon>Bryopsida</taxon>
        <taxon>Dicranidae</taxon>
        <taxon>Pseudoditrichales</taxon>
        <taxon>Ditrichaceae</taxon>
        <taxon>Ceratodon</taxon>
    </lineage>
</organism>
<evidence type="ECO:0000313" key="3">
    <source>
        <dbReference type="Proteomes" id="UP000822688"/>
    </source>
</evidence>
<evidence type="ECO:0000313" key="2">
    <source>
        <dbReference type="EMBL" id="KAG0563379.1"/>
    </source>
</evidence>
<feature type="compositionally biased region" description="Low complexity" evidence="1">
    <location>
        <begin position="469"/>
        <end position="480"/>
    </location>
</feature>
<proteinExistence type="predicted"/>
<dbReference type="AlphaFoldDB" id="A0A8T0GYT0"/>
<name>A0A8T0GYT0_CERPU</name>
<sequence>MAIDSWDIPRNPHRGSPRWFFVELGLNNYGYIPGAPRRQRDALPDNVCNEAKCKDRWGQKSGGRFWYARANFGESPRMQYRVESLYQLTHQRPIGKQRAIGLAFARGLLAEKMGFAVDWASFAAKQCTRGGKAFLTIEELKRKTELENGEWPANEVLQLDEKDLQGAPDDWELNRQPRKMNMRLVKGYDLKDVLPKKPDLTVAPPLYSRLQTLQLCNAVTSNSDSDSESDGSDNSGKDERATDDLGNATPEQMHPVGVGNGTSGKRTLNPGNKWDACPMSPGPGFEEGSRQVLCSSSDDDYEPFNASNCPPNDAPSLRILRGSGYVPADGSEHVPADDDIDLIDAQDIIYMKLDRMAVEDGYSALSTVEQLEYLRDREIEFTKLTKKRRVEEEAQADWIEKKRRKMEQEGLCRGGTSTDNVTQDAPTLADGDLSPLRFKQSRPVLPADTGVPGPTSADAQPQPPEGWSLDRLLLDLTDSD</sequence>
<dbReference type="Proteomes" id="UP000822688">
    <property type="component" value="Chromosome 8"/>
</dbReference>